<dbReference type="GO" id="GO:0016787">
    <property type="term" value="F:hydrolase activity"/>
    <property type="evidence" value="ECO:0007669"/>
    <property type="project" value="UniProtKB-KW"/>
</dbReference>
<dbReference type="InterPro" id="IPR045055">
    <property type="entry name" value="DNA2/NAM7-like"/>
</dbReference>
<evidence type="ECO:0000256" key="2">
    <source>
        <dbReference type="ARBA" id="ARBA00022801"/>
    </source>
</evidence>
<dbReference type="GO" id="GO:0004386">
    <property type="term" value="F:helicase activity"/>
    <property type="evidence" value="ECO:0007669"/>
    <property type="project" value="UniProtKB-KW"/>
</dbReference>
<protein>
    <submittedName>
        <fullName evidence="9">Unnamed protein product</fullName>
    </submittedName>
</protein>
<dbReference type="InterPro" id="IPR027417">
    <property type="entry name" value="P-loop_NTPase"/>
</dbReference>
<evidence type="ECO:0000256" key="5">
    <source>
        <dbReference type="SAM" id="MobiDB-lite"/>
    </source>
</evidence>
<accession>A0A9W6WTE6</accession>
<dbReference type="CDD" id="cd18808">
    <property type="entry name" value="SF1_C_Upf1"/>
    <property type="match status" value="1"/>
</dbReference>
<dbReference type="Pfam" id="PF13087">
    <property type="entry name" value="AAA_12"/>
    <property type="match status" value="1"/>
</dbReference>
<evidence type="ECO:0000259" key="8">
    <source>
        <dbReference type="Pfam" id="PF13087"/>
    </source>
</evidence>
<dbReference type="OrthoDB" id="6513042at2759"/>
<evidence type="ECO:0000259" key="7">
    <source>
        <dbReference type="Pfam" id="PF13086"/>
    </source>
</evidence>
<keyword evidence="6" id="KW-0732">Signal</keyword>
<dbReference type="Gene3D" id="3.40.50.300">
    <property type="entry name" value="P-loop containing nucleotide triphosphate hydrolases"/>
    <property type="match status" value="3"/>
</dbReference>
<feature type="compositionally biased region" description="Pro residues" evidence="5">
    <location>
        <begin position="657"/>
        <end position="681"/>
    </location>
</feature>
<reference evidence="9" key="1">
    <citation type="submission" date="2023-04" db="EMBL/GenBank/DDBJ databases">
        <title>Phytophthora lilii NBRC 32176.</title>
        <authorList>
            <person name="Ichikawa N."/>
            <person name="Sato H."/>
            <person name="Tonouchi N."/>
        </authorList>
    </citation>
    <scope>NUCLEOTIDE SEQUENCE</scope>
    <source>
        <strain evidence="9">NBRC 32176</strain>
    </source>
</reference>
<proteinExistence type="predicted"/>
<feature type="chain" id="PRO_5040793809" evidence="6">
    <location>
        <begin position="29"/>
        <end position="1149"/>
    </location>
</feature>
<evidence type="ECO:0000313" key="9">
    <source>
        <dbReference type="EMBL" id="GMF26535.1"/>
    </source>
</evidence>
<dbReference type="InterPro" id="IPR047187">
    <property type="entry name" value="SF1_C_Upf1"/>
</dbReference>
<dbReference type="InterPro" id="IPR041679">
    <property type="entry name" value="DNA2/NAM7-like_C"/>
</dbReference>
<dbReference type="InterPro" id="IPR041677">
    <property type="entry name" value="DNA2/NAM7_AAA_11"/>
</dbReference>
<evidence type="ECO:0000256" key="4">
    <source>
        <dbReference type="ARBA" id="ARBA00022840"/>
    </source>
</evidence>
<name>A0A9W6WTE6_9STRA</name>
<evidence type="ECO:0000256" key="6">
    <source>
        <dbReference type="SAM" id="SignalP"/>
    </source>
</evidence>
<feature type="compositionally biased region" description="Low complexity" evidence="5">
    <location>
        <begin position="421"/>
        <end position="430"/>
    </location>
</feature>
<keyword evidence="4" id="KW-0067">ATP-binding</keyword>
<dbReference type="PANTHER" id="PTHR10887">
    <property type="entry name" value="DNA2/NAM7 HELICASE FAMILY"/>
    <property type="match status" value="1"/>
</dbReference>
<dbReference type="GO" id="GO:0005524">
    <property type="term" value="F:ATP binding"/>
    <property type="evidence" value="ECO:0007669"/>
    <property type="project" value="UniProtKB-KW"/>
</dbReference>
<keyword evidence="2" id="KW-0378">Hydrolase</keyword>
<sequence>MTRSVSMKVLKQLALFLLAWLLLASSVGVPEPTQSTINAVTTDLPNPIPIGAKGFGATFIAKSCKIRVDPKKQNISGARRKSGRDQLSDLFMNDLVLISPDQAYFRKALASSKGMKTEATGEPASDTPPVGFLAIVATQRASKEGLTMTILRSGWGALEKEENIYLFKLNNLVTSVREFRALCDCSNYGLLQLLLSGEHKQGTMQLDSLGLKYVQWLSRTFNESQREAITAAATSEGFTLIKGPPGTGKTTTLKGLLNSLHLREYNRYYNAVLDVARRPDSETAKAWAQVGNEKPHILVTAPSNAAVDNIVSKVIEEGFCDGEGRRYFPKSSALDEDWCVLEIYVLVLLWMLTVWCPLFRVQMFKALDWKTKSIKSAASPWMFLRATSGACAMNLWCIVAWIENDPVRALEEIAEAEAQQNKLAAAATEASHPPSLPPPLELPSAAPTELPPSSPPSSPPPSAYPDSPPPPPSPPASGFPGDISSPEDTNASGEDVTDIPEEEEDEEFPASFGAPPPAWDEQEETFNAKASGKALNAFLDDGSNSEEDEPLPVGASSSKTEDQEEHDEPFPVASPPKARTSTNETVGEKSIDDSKAGSINEPIQVDDDDDDIPELDEPLPGQQLTIAANEQAPMPPAPETSHYDGNAVNSPHGSFPSSPPPPPPPLSPPPPPPPLSPPPNGLPDDQHRPSSPTILMPQSPRLPLPATPNATNESKKWGPIDYSRYHPYVAMVQRINGCLEKLSEVKLELQRYEFARKAVSEMRGKLSQSTRQSLEVSFLDTAHIVFTTLSSAGVAALDASARYDVLVVDEAAQAVELSTIIPMNHPVISDFPRNYFYDGKLQDGENVKGDAYVKPYHSLGPAFMPLVFWDLLSSREKATKSVSRMNVGEAELAVNLYLTLKNSCPPDAIAGKVGMITPYSQQMEELRNRFRSALGERYEQEVEINTVDGFQGREKDIIIPDPKAGVGFLNDIRRMNVALTRAKFACYVIGKENTLRSSKPWSALLDHAYNRHCIVHVDSPQCNLLTLKPMEWPSETSRNHSPASRNSHSQRQGPLQRQVSQYDMNQAMSSDPQVGYVGHRAVAGEAEGEGMKEGAVDDAVVSEGVVVVETEDGDEYQYNNMHPNNNFHMVQVHNTQTRLCLVCTGRPHP</sequence>
<keyword evidence="10" id="KW-1185">Reference proteome</keyword>
<gene>
    <name evidence="9" type="ORF">Plil01_001103300</name>
</gene>
<dbReference type="GO" id="GO:0005694">
    <property type="term" value="C:chromosome"/>
    <property type="evidence" value="ECO:0007669"/>
    <property type="project" value="UniProtKB-ARBA"/>
</dbReference>
<keyword evidence="1" id="KW-0547">Nucleotide-binding</keyword>
<feature type="domain" description="DNA2/NAM7 helicase helicase" evidence="7">
    <location>
        <begin position="221"/>
        <end position="327"/>
    </location>
</feature>
<dbReference type="Proteomes" id="UP001165083">
    <property type="component" value="Unassembled WGS sequence"/>
</dbReference>
<dbReference type="FunFam" id="3.40.50.300:FF:000326">
    <property type="entry name" value="P-loop containing nucleoside triphosphate hydrolase"/>
    <property type="match status" value="1"/>
</dbReference>
<feature type="compositionally biased region" description="Polar residues" evidence="5">
    <location>
        <begin position="1034"/>
        <end position="1058"/>
    </location>
</feature>
<dbReference type="Pfam" id="PF13086">
    <property type="entry name" value="AAA_11"/>
    <property type="match status" value="1"/>
</dbReference>
<evidence type="ECO:0000256" key="1">
    <source>
        <dbReference type="ARBA" id="ARBA00022741"/>
    </source>
</evidence>
<feature type="region of interest" description="Disordered" evidence="5">
    <location>
        <begin position="421"/>
        <end position="715"/>
    </location>
</feature>
<feature type="signal peptide" evidence="6">
    <location>
        <begin position="1"/>
        <end position="28"/>
    </location>
</feature>
<evidence type="ECO:0000313" key="10">
    <source>
        <dbReference type="Proteomes" id="UP001165083"/>
    </source>
</evidence>
<feature type="domain" description="DNA2/NAM7 helicase-like C-terminal" evidence="8">
    <location>
        <begin position="825"/>
        <end position="992"/>
    </location>
</feature>
<feature type="compositionally biased region" description="Acidic residues" evidence="5">
    <location>
        <begin position="604"/>
        <end position="617"/>
    </location>
</feature>
<feature type="compositionally biased region" description="Acidic residues" evidence="5">
    <location>
        <begin position="495"/>
        <end position="508"/>
    </location>
</feature>
<organism evidence="9 10">
    <name type="scientific">Phytophthora lilii</name>
    <dbReference type="NCBI Taxonomy" id="2077276"/>
    <lineage>
        <taxon>Eukaryota</taxon>
        <taxon>Sar</taxon>
        <taxon>Stramenopiles</taxon>
        <taxon>Oomycota</taxon>
        <taxon>Peronosporomycetes</taxon>
        <taxon>Peronosporales</taxon>
        <taxon>Peronosporaceae</taxon>
        <taxon>Phytophthora</taxon>
    </lineage>
</organism>
<comment type="caution">
    <text evidence="9">The sequence shown here is derived from an EMBL/GenBank/DDBJ whole genome shotgun (WGS) entry which is preliminary data.</text>
</comment>
<dbReference type="PANTHER" id="PTHR10887:SF495">
    <property type="entry name" value="HELICASE SENATAXIN ISOFORM X1-RELATED"/>
    <property type="match status" value="1"/>
</dbReference>
<dbReference type="SUPFAM" id="SSF52540">
    <property type="entry name" value="P-loop containing nucleoside triphosphate hydrolases"/>
    <property type="match status" value="1"/>
</dbReference>
<dbReference type="AlphaFoldDB" id="A0A9W6WTE6"/>
<feature type="region of interest" description="Disordered" evidence="5">
    <location>
        <begin position="1033"/>
        <end position="1058"/>
    </location>
</feature>
<dbReference type="EMBL" id="BSXW01000612">
    <property type="protein sequence ID" value="GMF26535.1"/>
    <property type="molecule type" value="Genomic_DNA"/>
</dbReference>
<keyword evidence="3" id="KW-0347">Helicase</keyword>
<feature type="compositionally biased region" description="Basic and acidic residues" evidence="5">
    <location>
        <begin position="586"/>
        <end position="595"/>
    </location>
</feature>
<evidence type="ECO:0000256" key="3">
    <source>
        <dbReference type="ARBA" id="ARBA00022806"/>
    </source>
</evidence>
<feature type="compositionally biased region" description="Pro residues" evidence="5">
    <location>
        <begin position="449"/>
        <end position="477"/>
    </location>
</feature>